<evidence type="ECO:0000313" key="8">
    <source>
        <dbReference type="EMBL" id="KAG5677909.1"/>
    </source>
</evidence>
<dbReference type="Pfam" id="PF00790">
    <property type="entry name" value="VHS"/>
    <property type="match status" value="1"/>
</dbReference>
<dbReference type="GO" id="GO:0030276">
    <property type="term" value="F:clathrin binding"/>
    <property type="evidence" value="ECO:0007669"/>
    <property type="project" value="TreeGrafter"/>
</dbReference>
<dbReference type="SUPFAM" id="SSF48464">
    <property type="entry name" value="ENTH/VHS domain"/>
    <property type="match status" value="1"/>
</dbReference>
<dbReference type="InterPro" id="IPR014645">
    <property type="entry name" value="TOM1"/>
</dbReference>
<feature type="region of interest" description="Disordered" evidence="5">
    <location>
        <begin position="442"/>
        <end position="471"/>
    </location>
</feature>
<accession>A0A9J6C7I5</accession>
<reference evidence="8" key="1">
    <citation type="submission" date="2021-03" db="EMBL/GenBank/DDBJ databases">
        <title>Chromosome level genome of the anhydrobiotic midge Polypedilum vanderplanki.</title>
        <authorList>
            <person name="Yoshida Y."/>
            <person name="Kikawada T."/>
            <person name="Gusev O."/>
        </authorList>
    </citation>
    <scope>NUCLEOTIDE SEQUENCE</scope>
    <source>
        <strain evidence="8">NIAS01</strain>
        <tissue evidence="8">Whole body or cell culture</tissue>
    </source>
</reference>
<dbReference type="GO" id="GO:0035091">
    <property type="term" value="F:phosphatidylinositol binding"/>
    <property type="evidence" value="ECO:0007669"/>
    <property type="project" value="InterPro"/>
</dbReference>
<gene>
    <name evidence="8" type="ORF">PVAND_007625</name>
</gene>
<dbReference type="PANTHER" id="PTHR13856:SF137">
    <property type="entry name" value="GH05942P"/>
    <property type="match status" value="1"/>
</dbReference>
<feature type="region of interest" description="Disordered" evidence="5">
    <location>
        <begin position="302"/>
        <end position="333"/>
    </location>
</feature>
<dbReference type="PROSITE" id="PS50179">
    <property type="entry name" value="VHS"/>
    <property type="match status" value="1"/>
</dbReference>
<comment type="caution">
    <text evidence="8">The sequence shown here is derived from an EMBL/GenBank/DDBJ whole genome shotgun (WGS) entry which is preliminary data.</text>
</comment>
<evidence type="ECO:0000256" key="5">
    <source>
        <dbReference type="SAM" id="MobiDB-lite"/>
    </source>
</evidence>
<dbReference type="CDD" id="cd03565">
    <property type="entry name" value="VHS_Tom1_like"/>
    <property type="match status" value="1"/>
</dbReference>
<sequence>MANFLNNLTSNLSNPLNSKIGLKIEQATDPSLDAEDWSLNMEICDMINESSSDANCKDAMRAIRKRLSQYIGKNYSVILLTLTVLETCVKNCGKNFHVLVANKEFIQELVKLISPKHDPPVAVQEKVLNLIQTWAETFAQQPDLKGVVEIYQELKNKGIEFPPIDPENVVPIYTPQKSVATPPPRQPSATTQRSPHHEVDSPVHISSGDITPDQIAKLQSELDIVGINITILSEMLTELKPNQETPSDYKLLIDLVATCKEMQTRIVDLIGKVNNDEITAELLRLNDELNNLFLRYQRYEKNRDPKTASEKTPSAILGAALGVPTSSSSTNEKDSLIDLNEEASGVDVLNTKFSAMSTSQLSKIKSTPAKVDSEFDMLAQSRSSGDTKKESDVDLLQGQTKPTDFDEIEEWLKAEKTSSAHDAEESLTSKEFEKFLAERAAAADSIPNMSSSNRSNTDAQSKKKQEEPLLG</sequence>
<dbReference type="PANTHER" id="PTHR13856">
    <property type="entry name" value="VHS DOMAIN CONTAINING PROTEIN FAMILY"/>
    <property type="match status" value="1"/>
</dbReference>
<dbReference type="SMART" id="SM00288">
    <property type="entry name" value="VHS"/>
    <property type="match status" value="1"/>
</dbReference>
<dbReference type="GO" id="GO:0043130">
    <property type="term" value="F:ubiquitin binding"/>
    <property type="evidence" value="ECO:0007669"/>
    <property type="project" value="InterPro"/>
</dbReference>
<feature type="compositionally biased region" description="Basic and acidic residues" evidence="5">
    <location>
        <begin position="460"/>
        <end position="471"/>
    </location>
</feature>
<evidence type="ECO:0000313" key="9">
    <source>
        <dbReference type="Proteomes" id="UP001107558"/>
    </source>
</evidence>
<evidence type="ECO:0000256" key="4">
    <source>
        <dbReference type="SAM" id="Coils"/>
    </source>
</evidence>
<feature type="region of interest" description="Disordered" evidence="5">
    <location>
        <begin position="175"/>
        <end position="206"/>
    </location>
</feature>
<dbReference type="GO" id="GO:0015031">
    <property type="term" value="P:protein transport"/>
    <property type="evidence" value="ECO:0007669"/>
    <property type="project" value="UniProtKB-KW"/>
</dbReference>
<dbReference type="Proteomes" id="UP001107558">
    <property type="component" value="Chromosome 2"/>
</dbReference>
<keyword evidence="3" id="KW-0653">Protein transport</keyword>
<dbReference type="Gene3D" id="1.20.58.160">
    <property type="match status" value="1"/>
</dbReference>
<feature type="coiled-coil region" evidence="4">
    <location>
        <begin position="275"/>
        <end position="302"/>
    </location>
</feature>
<dbReference type="AlphaFoldDB" id="A0A9J6C7I5"/>
<dbReference type="GO" id="GO:0016020">
    <property type="term" value="C:membrane"/>
    <property type="evidence" value="ECO:0007669"/>
    <property type="project" value="TreeGrafter"/>
</dbReference>
<dbReference type="OrthoDB" id="2018246at2759"/>
<dbReference type="InterPro" id="IPR002014">
    <property type="entry name" value="VHS_dom"/>
</dbReference>
<dbReference type="GO" id="GO:0007165">
    <property type="term" value="P:signal transduction"/>
    <property type="evidence" value="ECO:0007669"/>
    <property type="project" value="TreeGrafter"/>
</dbReference>
<dbReference type="EMBL" id="JADBJN010000002">
    <property type="protein sequence ID" value="KAG5677909.1"/>
    <property type="molecule type" value="Genomic_DNA"/>
</dbReference>
<name>A0A9J6C7I5_POLVA</name>
<proteinExistence type="inferred from homology"/>
<protein>
    <recommendedName>
        <fullName evidence="10">TOM1-like protein 2</fullName>
    </recommendedName>
</protein>
<dbReference type="PIRSF" id="PIRSF036948">
    <property type="entry name" value="TOM1"/>
    <property type="match status" value="1"/>
</dbReference>
<dbReference type="Gene3D" id="1.25.40.90">
    <property type="match status" value="1"/>
</dbReference>
<dbReference type="InterPro" id="IPR008942">
    <property type="entry name" value="ENTH_VHS"/>
</dbReference>
<dbReference type="InterPro" id="IPR004152">
    <property type="entry name" value="GAT_dom"/>
</dbReference>
<evidence type="ECO:0000259" key="6">
    <source>
        <dbReference type="PROSITE" id="PS50179"/>
    </source>
</evidence>
<evidence type="ECO:0000256" key="3">
    <source>
        <dbReference type="ARBA" id="ARBA00022927"/>
    </source>
</evidence>
<dbReference type="InterPro" id="IPR038425">
    <property type="entry name" value="GAT_sf"/>
</dbReference>
<evidence type="ECO:0000256" key="1">
    <source>
        <dbReference type="ARBA" id="ARBA00007708"/>
    </source>
</evidence>
<feature type="region of interest" description="Disordered" evidence="5">
    <location>
        <begin position="380"/>
        <end position="404"/>
    </location>
</feature>
<dbReference type="SUPFAM" id="SSF89009">
    <property type="entry name" value="GAT-like domain"/>
    <property type="match status" value="1"/>
</dbReference>
<evidence type="ECO:0008006" key="10">
    <source>
        <dbReference type="Google" id="ProtNLM"/>
    </source>
</evidence>
<keyword evidence="4" id="KW-0175">Coiled coil</keyword>
<feature type="domain" description="GAT" evidence="7">
    <location>
        <begin position="213"/>
        <end position="301"/>
    </location>
</feature>
<dbReference type="PROSITE" id="PS50909">
    <property type="entry name" value="GAT"/>
    <property type="match status" value="1"/>
</dbReference>
<evidence type="ECO:0000256" key="2">
    <source>
        <dbReference type="ARBA" id="ARBA00022448"/>
    </source>
</evidence>
<feature type="compositionally biased region" description="Polar residues" evidence="5">
    <location>
        <begin position="447"/>
        <end position="459"/>
    </location>
</feature>
<dbReference type="Pfam" id="PF03127">
    <property type="entry name" value="GAT"/>
    <property type="match status" value="1"/>
</dbReference>
<keyword evidence="9" id="KW-1185">Reference proteome</keyword>
<organism evidence="8 9">
    <name type="scientific">Polypedilum vanderplanki</name>
    <name type="common">Sleeping chironomid midge</name>
    <dbReference type="NCBI Taxonomy" id="319348"/>
    <lineage>
        <taxon>Eukaryota</taxon>
        <taxon>Metazoa</taxon>
        <taxon>Ecdysozoa</taxon>
        <taxon>Arthropoda</taxon>
        <taxon>Hexapoda</taxon>
        <taxon>Insecta</taxon>
        <taxon>Pterygota</taxon>
        <taxon>Neoptera</taxon>
        <taxon>Endopterygota</taxon>
        <taxon>Diptera</taxon>
        <taxon>Nematocera</taxon>
        <taxon>Chironomoidea</taxon>
        <taxon>Chironomidae</taxon>
        <taxon>Chironominae</taxon>
        <taxon>Polypedilum</taxon>
        <taxon>Polypedilum</taxon>
    </lineage>
</organism>
<comment type="similarity">
    <text evidence="1">Belongs to the TOM1 family.</text>
</comment>
<dbReference type="CDD" id="cd14233">
    <property type="entry name" value="GAT_TOM1_like"/>
    <property type="match status" value="1"/>
</dbReference>
<feature type="domain" description="VHS" evidence="6">
    <location>
        <begin position="27"/>
        <end position="162"/>
    </location>
</feature>
<dbReference type="GO" id="GO:0005768">
    <property type="term" value="C:endosome"/>
    <property type="evidence" value="ECO:0007669"/>
    <property type="project" value="TreeGrafter"/>
</dbReference>
<evidence type="ECO:0000259" key="7">
    <source>
        <dbReference type="PROSITE" id="PS50909"/>
    </source>
</evidence>
<keyword evidence="2" id="KW-0813">Transport</keyword>